<dbReference type="NCBIfam" id="NF004363">
    <property type="entry name" value="PRK05738.2-4"/>
    <property type="match status" value="1"/>
</dbReference>
<accession>A0A0E3UWZ6</accession>
<dbReference type="Pfam" id="PF00276">
    <property type="entry name" value="Ribosomal_L23"/>
    <property type="match status" value="1"/>
</dbReference>
<dbReference type="GO" id="GO:0005840">
    <property type="term" value="C:ribosome"/>
    <property type="evidence" value="ECO:0007669"/>
    <property type="project" value="UniProtKB-KW"/>
</dbReference>
<dbReference type="PATRIC" id="fig|400092.3.peg.1866"/>
<proteinExistence type="inferred from homology"/>
<dbReference type="InterPro" id="IPR013025">
    <property type="entry name" value="Ribosomal_uL23-like"/>
</dbReference>
<name>A0A0E3UWZ6_9BACT</name>
<dbReference type="Gene3D" id="3.30.70.330">
    <property type="match status" value="1"/>
</dbReference>
<evidence type="ECO:0000313" key="5">
    <source>
        <dbReference type="EMBL" id="AKD03151.1"/>
    </source>
</evidence>
<evidence type="ECO:0000256" key="2">
    <source>
        <dbReference type="ARBA" id="ARBA00022980"/>
    </source>
</evidence>
<sequence length="95" mass="10497">MNVLKRPIITEKYAALNEVGKYAFEVGRNANKVEIKKAVEKLYGVTVEKVATMRSIGKKKTKYTKSGAVTGRTSLIKKAVVTLKEGEVIDFYSGI</sequence>
<dbReference type="OrthoDB" id="9797862at2"/>
<dbReference type="Proteomes" id="UP000033109">
    <property type="component" value="Chromosome"/>
</dbReference>
<dbReference type="AlphaFoldDB" id="A0A0E3UWZ6"/>
<dbReference type="InterPro" id="IPR012678">
    <property type="entry name" value="Ribosomal_uL23/eL15/eS24_sf"/>
</dbReference>
<dbReference type="GO" id="GO:1990904">
    <property type="term" value="C:ribonucleoprotein complex"/>
    <property type="evidence" value="ECO:0007669"/>
    <property type="project" value="UniProtKB-KW"/>
</dbReference>
<comment type="similarity">
    <text evidence="1 4">Belongs to the universal ribosomal protein uL23 family.</text>
</comment>
<dbReference type="HOGENOM" id="CLU_037562_3_0_10"/>
<gene>
    <name evidence="4" type="primary">rplW</name>
    <name evidence="5" type="ORF">PKOR_08480</name>
</gene>
<dbReference type="PANTHER" id="PTHR11620">
    <property type="entry name" value="60S RIBOSOMAL PROTEIN L23A"/>
    <property type="match status" value="1"/>
</dbReference>
<comment type="function">
    <text evidence="4">One of the early assembly proteins it binds 23S rRNA. One of the proteins that surrounds the polypeptide exit tunnel on the outside of the ribosome. Forms the main docking site for trigger factor binding to the ribosome.</text>
</comment>
<dbReference type="GO" id="GO:0003735">
    <property type="term" value="F:structural constituent of ribosome"/>
    <property type="evidence" value="ECO:0007669"/>
    <property type="project" value="InterPro"/>
</dbReference>
<evidence type="ECO:0000256" key="4">
    <source>
        <dbReference type="HAMAP-Rule" id="MF_01369"/>
    </source>
</evidence>
<keyword evidence="4" id="KW-0694">RNA-binding</keyword>
<keyword evidence="2 4" id="KW-0689">Ribosomal protein</keyword>
<keyword evidence="3 4" id="KW-0687">Ribonucleoprotein</keyword>
<dbReference type="EMBL" id="CP009621">
    <property type="protein sequence ID" value="AKD03151.1"/>
    <property type="molecule type" value="Genomic_DNA"/>
</dbReference>
<keyword evidence="6" id="KW-1185">Reference proteome</keyword>
<protein>
    <recommendedName>
        <fullName evidence="4">Large ribosomal subunit protein uL23</fullName>
    </recommendedName>
</protein>
<evidence type="ECO:0000313" key="6">
    <source>
        <dbReference type="Proteomes" id="UP000033109"/>
    </source>
</evidence>
<organism evidence="5 6">
    <name type="scientific">Pontibacter korlensis</name>
    <dbReference type="NCBI Taxonomy" id="400092"/>
    <lineage>
        <taxon>Bacteria</taxon>
        <taxon>Pseudomonadati</taxon>
        <taxon>Bacteroidota</taxon>
        <taxon>Cytophagia</taxon>
        <taxon>Cytophagales</taxon>
        <taxon>Hymenobacteraceae</taxon>
        <taxon>Pontibacter</taxon>
    </lineage>
</organism>
<keyword evidence="4" id="KW-0699">rRNA-binding</keyword>
<evidence type="ECO:0000256" key="3">
    <source>
        <dbReference type="ARBA" id="ARBA00023274"/>
    </source>
</evidence>
<dbReference type="GO" id="GO:0019843">
    <property type="term" value="F:rRNA binding"/>
    <property type="evidence" value="ECO:0007669"/>
    <property type="project" value="UniProtKB-UniRule"/>
</dbReference>
<dbReference type="STRING" id="400092.PKOR_08480"/>
<dbReference type="GO" id="GO:0006412">
    <property type="term" value="P:translation"/>
    <property type="evidence" value="ECO:0007669"/>
    <property type="project" value="UniProtKB-UniRule"/>
</dbReference>
<dbReference type="HAMAP" id="MF_01369_B">
    <property type="entry name" value="Ribosomal_uL23_B"/>
    <property type="match status" value="1"/>
</dbReference>
<dbReference type="KEGG" id="pko:PKOR_08480"/>
<dbReference type="InterPro" id="IPR012677">
    <property type="entry name" value="Nucleotide-bd_a/b_plait_sf"/>
</dbReference>
<evidence type="ECO:0000256" key="1">
    <source>
        <dbReference type="ARBA" id="ARBA00006700"/>
    </source>
</evidence>
<dbReference type="SUPFAM" id="SSF54189">
    <property type="entry name" value="Ribosomal proteins S24e, L23 and L15e"/>
    <property type="match status" value="1"/>
</dbReference>
<reference evidence="5 6" key="1">
    <citation type="journal article" date="2015" name="Sci. Rep.">
        <title>Unraveling adaptation of Pontibacter korlensis to radiation and infertility in desert through complete genome and comparative transcriptomic analysis.</title>
        <authorList>
            <person name="Dai J."/>
            <person name="Dai W."/>
            <person name="Qiu C."/>
            <person name="Yang Z."/>
            <person name="Zhang Y."/>
            <person name="Zhou M."/>
            <person name="Zhang L."/>
            <person name="Fang C."/>
            <person name="Gao Q."/>
            <person name="Yang Q."/>
            <person name="Li X."/>
            <person name="Wang Z."/>
            <person name="Wang Z."/>
            <person name="Jia Z."/>
            <person name="Chen X."/>
        </authorList>
    </citation>
    <scope>NUCLEOTIDE SEQUENCE [LARGE SCALE GENOMIC DNA]</scope>
    <source>
        <strain evidence="5 6">X14-1T</strain>
    </source>
</reference>
<dbReference type="RefSeq" id="WP_046310173.1">
    <property type="nucleotide sequence ID" value="NZ_CBCSCY010000004.1"/>
</dbReference>
<comment type="subunit">
    <text evidence="4">Part of the 50S ribosomal subunit. Contacts protein L29, and trigger factor when it is bound to the ribosome.</text>
</comment>